<evidence type="ECO:0000256" key="11">
    <source>
        <dbReference type="PIRSR" id="PIRSR001400-1"/>
    </source>
</evidence>
<gene>
    <name evidence="10 16" type="primary">eno</name>
    <name evidence="16" type="ORF">WT56_29465</name>
</gene>
<feature type="active site" description="Proton donor" evidence="10 11">
    <location>
        <position position="208"/>
    </location>
</feature>
<feature type="binding site" evidence="12">
    <location>
        <position position="315"/>
    </location>
    <ligand>
        <name>substrate</name>
    </ligand>
</feature>
<dbReference type="SUPFAM" id="SSF51604">
    <property type="entry name" value="Enolase C-terminal domain-like"/>
    <property type="match status" value="1"/>
</dbReference>
<keyword evidence="8 10" id="KW-0456">Lyase</keyword>
<comment type="similarity">
    <text evidence="2 10">Belongs to the enolase family.</text>
</comment>
<dbReference type="PROSITE" id="PS00164">
    <property type="entry name" value="ENOLASE"/>
    <property type="match status" value="1"/>
</dbReference>
<dbReference type="GO" id="GO:0000015">
    <property type="term" value="C:phosphopyruvate hydratase complex"/>
    <property type="evidence" value="ECO:0007669"/>
    <property type="project" value="InterPro"/>
</dbReference>
<keyword evidence="10" id="KW-0963">Cytoplasm</keyword>
<feature type="binding site" evidence="10 13">
    <location>
        <position position="245"/>
    </location>
    <ligand>
        <name>Mg(2+)</name>
        <dbReference type="ChEBI" id="CHEBI:18420"/>
    </ligand>
</feature>
<sequence length="439" mass="46844">MEVQVSIAHVTADEVLDSRGNPTVEATVILSDGSRASATVPSGASTGQFEARELRDGEPSRYGGKGVRQVVGNICGPIAKVLRGIAADDQWRIDAMLSGLDGTEFKSKLGANALLGVSIACARVAARSCGLPLWRYLGGESAHVLPVPMLNILNGGLHAQGGPDIQEFMIVPHGAPTFGEALRAAVETYHELRTVLTDWKASTNLGDEGGYVPRLTSNDIAFDAIMMAIERAGYRPGDDISLALDFAASSLHRDGVYHLPLDGLALSSTEMIGYCGRLLERYPIVSIEDPLADDDWLGYQALTARLGHRVQIVGDDLFVSNRAFLVRGMREHCCNGVLIKPNQVGTITETLDTARMAIMSGYAAPVSHRSGETEDTSIADLAVALNCGQIKAGAPARGERVAKYNRLLQIERTLGSRARYIGRDAFCPGATGSGVRRMA</sequence>
<keyword evidence="6 10" id="KW-0460">Magnesium</keyword>
<feature type="binding site" evidence="12">
    <location>
        <begin position="367"/>
        <end position="370"/>
    </location>
    <ligand>
        <name>substrate</name>
    </ligand>
</feature>
<evidence type="ECO:0000256" key="5">
    <source>
        <dbReference type="ARBA" id="ARBA00022525"/>
    </source>
</evidence>
<keyword evidence="5 10" id="KW-0964">Secreted</keyword>
<feature type="binding site" evidence="12">
    <location>
        <position position="158"/>
    </location>
    <ligand>
        <name>substrate</name>
    </ligand>
</feature>
<dbReference type="PRINTS" id="PR00148">
    <property type="entry name" value="ENOLASE"/>
</dbReference>
<dbReference type="NCBIfam" id="TIGR01060">
    <property type="entry name" value="eno"/>
    <property type="match status" value="1"/>
</dbReference>
<feature type="binding site" evidence="10">
    <location>
        <position position="370"/>
    </location>
    <ligand>
        <name>(2R)-2-phosphoglycerate</name>
        <dbReference type="ChEBI" id="CHEBI:58289"/>
    </ligand>
</feature>
<dbReference type="UniPathway" id="UPA00109">
    <property type="reaction ID" value="UER00187"/>
</dbReference>
<protein>
    <recommendedName>
        <fullName evidence="4 10">Enolase</fullName>
        <ecNumber evidence="3 10">4.2.1.11</ecNumber>
    </recommendedName>
    <alternativeName>
        <fullName evidence="10">2-phospho-D-glycerate hydro-lyase</fullName>
    </alternativeName>
    <alternativeName>
        <fullName evidence="10">2-phosphoglycerate dehydratase</fullName>
    </alternativeName>
</protein>
<dbReference type="InterPro" id="IPR020810">
    <property type="entry name" value="Enolase_C"/>
</dbReference>
<evidence type="ECO:0000256" key="10">
    <source>
        <dbReference type="HAMAP-Rule" id="MF_00318"/>
    </source>
</evidence>
<feature type="binding site" evidence="12">
    <location>
        <position position="391"/>
    </location>
    <ligand>
        <name>substrate</name>
    </ligand>
</feature>
<dbReference type="PIRSF" id="PIRSF001400">
    <property type="entry name" value="Enolase"/>
    <property type="match status" value="1"/>
</dbReference>
<dbReference type="PANTHER" id="PTHR11902:SF1">
    <property type="entry name" value="ENOLASE"/>
    <property type="match status" value="1"/>
</dbReference>
<dbReference type="InterPro" id="IPR020809">
    <property type="entry name" value="Enolase_CS"/>
</dbReference>
<evidence type="ECO:0000256" key="7">
    <source>
        <dbReference type="ARBA" id="ARBA00023152"/>
    </source>
</evidence>
<comment type="catalytic activity">
    <reaction evidence="10">
        <text>(2R)-2-phosphoglycerate = phosphoenolpyruvate + H2O</text>
        <dbReference type="Rhea" id="RHEA:10164"/>
        <dbReference type="ChEBI" id="CHEBI:15377"/>
        <dbReference type="ChEBI" id="CHEBI:58289"/>
        <dbReference type="ChEBI" id="CHEBI:58702"/>
        <dbReference type="EC" id="4.2.1.11"/>
    </reaction>
</comment>
<keyword evidence="7 10" id="KW-0324">Glycolysis</keyword>
<dbReference type="InterPro" id="IPR036849">
    <property type="entry name" value="Enolase-like_C_sf"/>
</dbReference>
<proteinExistence type="inferred from homology"/>
<dbReference type="Gene3D" id="3.20.20.120">
    <property type="entry name" value="Enolase-like C-terminal domain"/>
    <property type="match status" value="1"/>
</dbReference>
<comment type="cofactor">
    <cofactor evidence="10">
        <name>Mg(2+)</name>
        <dbReference type="ChEBI" id="CHEBI:18420"/>
    </cofactor>
    <text evidence="10">Binds a second Mg(2+) ion via substrate during catalysis.</text>
</comment>
<dbReference type="SUPFAM" id="SSF54826">
    <property type="entry name" value="Enolase N-terminal domain-like"/>
    <property type="match status" value="1"/>
</dbReference>
<evidence type="ECO:0000313" key="17">
    <source>
        <dbReference type="Proteomes" id="UP000062912"/>
    </source>
</evidence>
<evidence type="ECO:0000256" key="3">
    <source>
        <dbReference type="ARBA" id="ARBA00012058"/>
    </source>
</evidence>
<dbReference type="RefSeq" id="WP_060246119.1">
    <property type="nucleotide sequence ID" value="NZ_LPJR01000076.1"/>
</dbReference>
<dbReference type="InterPro" id="IPR020811">
    <property type="entry name" value="Enolase_N"/>
</dbReference>
<feature type="binding site" evidence="10">
    <location>
        <position position="166"/>
    </location>
    <ligand>
        <name>(2R)-2-phosphoglycerate</name>
        <dbReference type="ChEBI" id="CHEBI:58289"/>
    </ligand>
</feature>
<reference evidence="16 17" key="1">
    <citation type="submission" date="2015-11" db="EMBL/GenBank/DDBJ databases">
        <title>Expanding the genomic diversity of Burkholderia species for the development of highly accurate diagnostics.</title>
        <authorList>
            <person name="Sahl J."/>
            <person name="Keim P."/>
            <person name="Wagner D."/>
        </authorList>
    </citation>
    <scope>NUCLEOTIDE SEQUENCE [LARGE SCALE GENOMIC DNA]</scope>
    <source>
        <strain evidence="16 17">MSMB368WGS</strain>
    </source>
</reference>
<dbReference type="SFLD" id="SFLDS00001">
    <property type="entry name" value="Enolase"/>
    <property type="match status" value="1"/>
</dbReference>
<comment type="subcellular location">
    <subcellularLocation>
        <location evidence="10">Cytoplasm</location>
    </subcellularLocation>
    <subcellularLocation>
        <location evidence="10">Secreted</location>
    </subcellularLocation>
    <subcellularLocation>
        <location evidence="10">Cell surface</location>
    </subcellularLocation>
    <text evidence="10">Fractions of enolase are present in both the cytoplasm and on the cell surface.</text>
</comment>
<evidence type="ECO:0000259" key="15">
    <source>
        <dbReference type="SMART" id="SM01193"/>
    </source>
</evidence>
<comment type="function">
    <text evidence="9 10">Catalyzes the reversible conversion of 2-phosphoglycerate (2-PG) into phosphoenolpyruvate (PEP). It is essential for the degradation of carbohydrates via glycolysis.</text>
</comment>
<feature type="binding site" evidence="10">
    <location>
        <position position="369"/>
    </location>
    <ligand>
        <name>(2R)-2-phosphoglycerate</name>
        <dbReference type="ChEBI" id="CHEBI:58289"/>
    </ligand>
</feature>
<evidence type="ECO:0000256" key="1">
    <source>
        <dbReference type="ARBA" id="ARBA00005031"/>
    </source>
</evidence>
<dbReference type="Pfam" id="PF00113">
    <property type="entry name" value="Enolase_C"/>
    <property type="match status" value="1"/>
</dbReference>
<evidence type="ECO:0000256" key="2">
    <source>
        <dbReference type="ARBA" id="ARBA00009604"/>
    </source>
</evidence>
<dbReference type="AlphaFoldDB" id="A0A132E9Z3"/>
<dbReference type="Proteomes" id="UP000062912">
    <property type="component" value="Unassembled WGS sequence"/>
</dbReference>
<accession>A0A132E9Z3</accession>
<feature type="binding site" evidence="12">
    <location>
        <position position="288"/>
    </location>
    <ligand>
        <name>substrate</name>
    </ligand>
</feature>
<dbReference type="InterPro" id="IPR029017">
    <property type="entry name" value="Enolase-like_N"/>
</dbReference>
<dbReference type="HAMAP" id="MF_00318">
    <property type="entry name" value="Enolase"/>
    <property type="match status" value="1"/>
</dbReference>
<dbReference type="InterPro" id="IPR000941">
    <property type="entry name" value="Enolase"/>
</dbReference>
<dbReference type="SMART" id="SM01192">
    <property type="entry name" value="Enolase_C"/>
    <property type="match status" value="1"/>
</dbReference>
<comment type="caution">
    <text evidence="16">The sequence shown here is derived from an EMBL/GenBank/DDBJ whole genome shotgun (WGS) entry which is preliminary data.</text>
</comment>
<evidence type="ECO:0000256" key="6">
    <source>
        <dbReference type="ARBA" id="ARBA00022842"/>
    </source>
</evidence>
<evidence type="ECO:0000256" key="12">
    <source>
        <dbReference type="PIRSR" id="PIRSR001400-2"/>
    </source>
</evidence>
<dbReference type="SFLD" id="SFLDF00002">
    <property type="entry name" value="enolase"/>
    <property type="match status" value="1"/>
</dbReference>
<dbReference type="PANTHER" id="PTHR11902">
    <property type="entry name" value="ENOLASE"/>
    <property type="match status" value="1"/>
</dbReference>
<feature type="binding site" evidence="10 13">
    <location>
        <position position="315"/>
    </location>
    <ligand>
        <name>Mg(2+)</name>
        <dbReference type="ChEBI" id="CHEBI:18420"/>
    </ligand>
</feature>
<dbReference type="EC" id="4.2.1.11" evidence="3 10"/>
<evidence type="ECO:0000256" key="13">
    <source>
        <dbReference type="PIRSR" id="PIRSR001400-3"/>
    </source>
</evidence>
<feature type="binding site" evidence="10">
    <location>
        <position position="391"/>
    </location>
    <ligand>
        <name>(2R)-2-phosphoglycerate</name>
        <dbReference type="ChEBI" id="CHEBI:58289"/>
    </ligand>
</feature>
<evidence type="ECO:0000313" key="16">
    <source>
        <dbReference type="EMBL" id="KWF20798.1"/>
    </source>
</evidence>
<feature type="binding site" evidence="12">
    <location>
        <position position="167"/>
    </location>
    <ligand>
        <name>substrate</name>
    </ligand>
</feature>
<evidence type="ECO:0000256" key="8">
    <source>
        <dbReference type="ARBA" id="ARBA00023239"/>
    </source>
</evidence>
<name>A0A132E9Z3_9BURK</name>
<dbReference type="GO" id="GO:0005576">
    <property type="term" value="C:extracellular region"/>
    <property type="evidence" value="ECO:0007669"/>
    <property type="project" value="UniProtKB-SubCell"/>
</dbReference>
<dbReference type="Gene3D" id="3.30.390.10">
    <property type="entry name" value="Enolase-like, N-terminal domain"/>
    <property type="match status" value="1"/>
</dbReference>
<feature type="binding site" evidence="10 13">
    <location>
        <position position="288"/>
    </location>
    <ligand>
        <name>Mg(2+)</name>
        <dbReference type="ChEBI" id="CHEBI:18420"/>
    </ligand>
</feature>
<dbReference type="GO" id="GO:0004634">
    <property type="term" value="F:phosphopyruvate hydratase activity"/>
    <property type="evidence" value="ECO:0007669"/>
    <property type="project" value="UniProtKB-UniRule"/>
</dbReference>
<organism evidence="16 17">
    <name type="scientific">Burkholderia pseudomultivorans</name>
    <dbReference type="NCBI Taxonomy" id="1207504"/>
    <lineage>
        <taxon>Bacteria</taxon>
        <taxon>Pseudomonadati</taxon>
        <taxon>Pseudomonadota</taxon>
        <taxon>Betaproteobacteria</taxon>
        <taxon>Burkholderiales</taxon>
        <taxon>Burkholderiaceae</taxon>
        <taxon>Burkholderia</taxon>
        <taxon>Burkholderia cepacia complex</taxon>
    </lineage>
</organism>
<feature type="domain" description="Enolase N-terminal" evidence="15">
    <location>
        <begin position="7"/>
        <end position="137"/>
    </location>
</feature>
<keyword evidence="10 13" id="KW-0479">Metal-binding</keyword>
<comment type="cofactor">
    <cofactor evidence="13">
        <name>Mg(2+)</name>
        <dbReference type="ChEBI" id="CHEBI:18420"/>
    </cofactor>
    <text evidence="13">Mg(2+) is required for catalysis and for stabilizing the dimer.</text>
</comment>
<dbReference type="GO" id="GO:0000287">
    <property type="term" value="F:magnesium ion binding"/>
    <property type="evidence" value="ECO:0007669"/>
    <property type="project" value="UniProtKB-UniRule"/>
</dbReference>
<dbReference type="SMART" id="SM01193">
    <property type="entry name" value="Enolase_N"/>
    <property type="match status" value="1"/>
</dbReference>
<feature type="binding site" evidence="10">
    <location>
        <position position="340"/>
    </location>
    <ligand>
        <name>(2R)-2-phosphoglycerate</name>
        <dbReference type="ChEBI" id="CHEBI:58289"/>
    </ligand>
</feature>
<dbReference type="Pfam" id="PF03952">
    <property type="entry name" value="Enolase_N"/>
    <property type="match status" value="1"/>
</dbReference>
<evidence type="ECO:0000256" key="9">
    <source>
        <dbReference type="ARBA" id="ARBA00045763"/>
    </source>
</evidence>
<evidence type="ECO:0000259" key="14">
    <source>
        <dbReference type="SMART" id="SM01192"/>
    </source>
</evidence>
<feature type="active site" description="Proton acceptor" evidence="10 11">
    <location>
        <position position="340"/>
    </location>
</feature>
<feature type="domain" description="Enolase C-terminal TIM barrel" evidence="14">
    <location>
        <begin position="142"/>
        <end position="428"/>
    </location>
</feature>
<dbReference type="OrthoDB" id="9804716at2"/>
<dbReference type="CDD" id="cd03313">
    <property type="entry name" value="enolase"/>
    <property type="match status" value="1"/>
</dbReference>
<comment type="pathway">
    <text evidence="1 10">Carbohydrate degradation; glycolysis; pyruvate from D-glyceraldehyde 3-phosphate: step 4/5.</text>
</comment>
<dbReference type="SFLD" id="SFLDG00178">
    <property type="entry name" value="enolase"/>
    <property type="match status" value="1"/>
</dbReference>
<evidence type="ECO:0000256" key="4">
    <source>
        <dbReference type="ARBA" id="ARBA00017068"/>
    </source>
</evidence>
<dbReference type="GO" id="GO:0006096">
    <property type="term" value="P:glycolytic process"/>
    <property type="evidence" value="ECO:0007669"/>
    <property type="project" value="UniProtKB-UniRule"/>
</dbReference>
<dbReference type="GO" id="GO:0009986">
    <property type="term" value="C:cell surface"/>
    <property type="evidence" value="ECO:0007669"/>
    <property type="project" value="UniProtKB-SubCell"/>
</dbReference>
<dbReference type="EMBL" id="LPJR01000076">
    <property type="protein sequence ID" value="KWF20798.1"/>
    <property type="molecule type" value="Genomic_DNA"/>
</dbReference>